<evidence type="ECO:0000256" key="2">
    <source>
        <dbReference type="SAM" id="SignalP"/>
    </source>
</evidence>
<protein>
    <submittedName>
        <fullName evidence="3">DUF333 domain-containing protein</fullName>
    </submittedName>
</protein>
<dbReference type="Pfam" id="PF03891">
    <property type="entry name" value="DUF333"/>
    <property type="match status" value="1"/>
</dbReference>
<evidence type="ECO:0000256" key="1">
    <source>
        <dbReference type="SAM" id="MobiDB-lite"/>
    </source>
</evidence>
<organism evidence="3 4">
    <name type="scientific">Marinibaculum pumilum</name>
    <dbReference type="NCBI Taxonomy" id="1766165"/>
    <lineage>
        <taxon>Bacteria</taxon>
        <taxon>Pseudomonadati</taxon>
        <taxon>Pseudomonadota</taxon>
        <taxon>Alphaproteobacteria</taxon>
        <taxon>Rhodospirillales</taxon>
        <taxon>Rhodospirillaceae</taxon>
        <taxon>Marinibaculum</taxon>
    </lineage>
</organism>
<dbReference type="PANTHER" id="PTHR38008">
    <property type="entry name" value="HEMOLYSIN-RELATED"/>
    <property type="match status" value="1"/>
</dbReference>
<name>A0ABV7KUN8_9PROT</name>
<feature type="region of interest" description="Disordered" evidence="1">
    <location>
        <begin position="25"/>
        <end position="50"/>
    </location>
</feature>
<dbReference type="Proteomes" id="UP001595528">
    <property type="component" value="Unassembled WGS sequence"/>
</dbReference>
<evidence type="ECO:0000313" key="4">
    <source>
        <dbReference type="Proteomes" id="UP001595528"/>
    </source>
</evidence>
<feature type="signal peptide" evidence="2">
    <location>
        <begin position="1"/>
        <end position="26"/>
    </location>
</feature>
<dbReference type="PANTHER" id="PTHR38008:SF2">
    <property type="entry name" value="HEMOLYSIN"/>
    <property type="match status" value="1"/>
</dbReference>
<dbReference type="RefSeq" id="WP_379897575.1">
    <property type="nucleotide sequence ID" value="NZ_JBHRTR010000005.1"/>
</dbReference>
<feature type="chain" id="PRO_5046830840" evidence="2">
    <location>
        <begin position="27"/>
        <end position="96"/>
    </location>
</feature>
<dbReference type="EMBL" id="JBHRTR010000005">
    <property type="protein sequence ID" value="MFC3225840.1"/>
    <property type="molecule type" value="Genomic_DNA"/>
</dbReference>
<sequence>MLPASHRPWSGFCIAALLVAGGTALAQPKEETQPGPQPEGTRPLTSLANPASKNCIDEGGRLEIEKTDKGEIGICVFADGSRCEEWDLLRGRCSPK</sequence>
<dbReference type="InterPro" id="IPR005590">
    <property type="entry name" value="DUF333"/>
</dbReference>
<accession>A0ABV7KUN8</accession>
<comment type="caution">
    <text evidence="3">The sequence shown here is derived from an EMBL/GenBank/DDBJ whole genome shotgun (WGS) entry which is preliminary data.</text>
</comment>
<reference evidence="4" key="1">
    <citation type="journal article" date="2019" name="Int. J. Syst. Evol. Microbiol.">
        <title>The Global Catalogue of Microorganisms (GCM) 10K type strain sequencing project: providing services to taxonomists for standard genome sequencing and annotation.</title>
        <authorList>
            <consortium name="The Broad Institute Genomics Platform"/>
            <consortium name="The Broad Institute Genome Sequencing Center for Infectious Disease"/>
            <person name="Wu L."/>
            <person name="Ma J."/>
        </authorList>
    </citation>
    <scope>NUCLEOTIDE SEQUENCE [LARGE SCALE GENOMIC DNA]</scope>
    <source>
        <strain evidence="4">KCTC 42964</strain>
    </source>
</reference>
<keyword evidence="4" id="KW-1185">Reference proteome</keyword>
<proteinExistence type="predicted"/>
<keyword evidence="2" id="KW-0732">Signal</keyword>
<gene>
    <name evidence="3" type="ORF">ACFOGJ_01270</name>
</gene>
<evidence type="ECO:0000313" key="3">
    <source>
        <dbReference type="EMBL" id="MFC3225840.1"/>
    </source>
</evidence>